<dbReference type="EMBL" id="LXQA011192265">
    <property type="protein sequence ID" value="MCI88411.1"/>
    <property type="molecule type" value="Genomic_DNA"/>
</dbReference>
<keyword evidence="3" id="KW-1185">Reference proteome</keyword>
<name>A0A392VN58_9FABA</name>
<feature type="non-terminal residue" evidence="2">
    <location>
        <position position="60"/>
    </location>
</feature>
<evidence type="ECO:0000313" key="2">
    <source>
        <dbReference type="EMBL" id="MCI88411.1"/>
    </source>
</evidence>
<sequence length="60" mass="6610">MDDKFHVVNDSVGVNVGTAANVEDALHQLTDHGDDQGNVELGLDPKESRKKRHERDVDEG</sequence>
<dbReference type="AlphaFoldDB" id="A0A392VN58"/>
<evidence type="ECO:0000313" key="3">
    <source>
        <dbReference type="Proteomes" id="UP000265520"/>
    </source>
</evidence>
<organism evidence="2 3">
    <name type="scientific">Trifolium medium</name>
    <dbReference type="NCBI Taxonomy" id="97028"/>
    <lineage>
        <taxon>Eukaryota</taxon>
        <taxon>Viridiplantae</taxon>
        <taxon>Streptophyta</taxon>
        <taxon>Embryophyta</taxon>
        <taxon>Tracheophyta</taxon>
        <taxon>Spermatophyta</taxon>
        <taxon>Magnoliopsida</taxon>
        <taxon>eudicotyledons</taxon>
        <taxon>Gunneridae</taxon>
        <taxon>Pentapetalae</taxon>
        <taxon>rosids</taxon>
        <taxon>fabids</taxon>
        <taxon>Fabales</taxon>
        <taxon>Fabaceae</taxon>
        <taxon>Papilionoideae</taxon>
        <taxon>50 kb inversion clade</taxon>
        <taxon>NPAAA clade</taxon>
        <taxon>Hologalegina</taxon>
        <taxon>IRL clade</taxon>
        <taxon>Trifolieae</taxon>
        <taxon>Trifolium</taxon>
    </lineage>
</organism>
<dbReference type="Proteomes" id="UP000265520">
    <property type="component" value="Unassembled WGS sequence"/>
</dbReference>
<reference evidence="2 3" key="1">
    <citation type="journal article" date="2018" name="Front. Plant Sci.">
        <title>Red Clover (Trifolium pratense) and Zigzag Clover (T. medium) - A Picture of Genomic Similarities and Differences.</title>
        <authorList>
            <person name="Dluhosova J."/>
            <person name="Istvanek J."/>
            <person name="Nedelnik J."/>
            <person name="Repkova J."/>
        </authorList>
    </citation>
    <scope>NUCLEOTIDE SEQUENCE [LARGE SCALE GENOMIC DNA]</scope>
    <source>
        <strain evidence="3">cv. 10/8</strain>
        <tissue evidence="2">Leaf</tissue>
    </source>
</reference>
<accession>A0A392VN58</accession>
<evidence type="ECO:0000256" key="1">
    <source>
        <dbReference type="SAM" id="MobiDB-lite"/>
    </source>
</evidence>
<proteinExistence type="predicted"/>
<feature type="region of interest" description="Disordered" evidence="1">
    <location>
        <begin position="29"/>
        <end position="60"/>
    </location>
</feature>
<protein>
    <submittedName>
        <fullName evidence="2">Uncharacterized protein</fullName>
    </submittedName>
</protein>
<comment type="caution">
    <text evidence="2">The sequence shown here is derived from an EMBL/GenBank/DDBJ whole genome shotgun (WGS) entry which is preliminary data.</text>
</comment>